<dbReference type="GO" id="GO:0000271">
    <property type="term" value="P:polysaccharide biosynthetic process"/>
    <property type="evidence" value="ECO:0007669"/>
    <property type="project" value="TreeGrafter"/>
</dbReference>
<dbReference type="RefSeq" id="WP_021329873.1">
    <property type="nucleotide sequence ID" value="NZ_AUZJ01000016.1"/>
</dbReference>
<dbReference type="InterPro" id="IPR000653">
    <property type="entry name" value="DegT/StrS_aminotransferase"/>
</dbReference>
<dbReference type="GO" id="GO:0030170">
    <property type="term" value="F:pyridoxal phosphate binding"/>
    <property type="evidence" value="ECO:0007669"/>
    <property type="project" value="TreeGrafter"/>
</dbReference>
<dbReference type="SUPFAM" id="SSF53383">
    <property type="entry name" value="PLP-dependent transferases"/>
    <property type="match status" value="1"/>
</dbReference>
<dbReference type="EMBL" id="AUZJ01000016">
    <property type="protein sequence ID" value="ERF61169.1"/>
    <property type="molecule type" value="Genomic_DNA"/>
</dbReference>
<gene>
    <name evidence="4" type="ORF">HMPREF0860_1173</name>
    <name evidence="3" type="ORF">HMPREF1325_0599</name>
</gene>
<evidence type="ECO:0000256" key="2">
    <source>
        <dbReference type="RuleBase" id="RU004508"/>
    </source>
</evidence>
<dbReference type="EMBL" id="AVQI01000064">
    <property type="protein sequence ID" value="ERK00812.1"/>
    <property type="molecule type" value="Genomic_DNA"/>
</dbReference>
<dbReference type="Gene3D" id="3.90.1150.10">
    <property type="entry name" value="Aspartate Aminotransferase, domain 1"/>
    <property type="match status" value="1"/>
</dbReference>
<dbReference type="Proteomes" id="UP000016412">
    <property type="component" value="Unassembled WGS sequence"/>
</dbReference>
<dbReference type="InterPro" id="IPR015422">
    <property type="entry name" value="PyrdxlP-dep_Trfase_small"/>
</dbReference>
<comment type="similarity">
    <text evidence="1 2">Belongs to the DegT/DnrJ/EryC1 family.</text>
</comment>
<accession>U1GX94</accession>
<keyword evidence="2" id="KW-0663">Pyridoxal phosphate</keyword>
<evidence type="ECO:0000313" key="5">
    <source>
        <dbReference type="Proteomes" id="UP000016412"/>
    </source>
</evidence>
<dbReference type="Pfam" id="PF01041">
    <property type="entry name" value="DegT_DnrJ_EryC1"/>
    <property type="match status" value="2"/>
</dbReference>
<evidence type="ECO:0000256" key="1">
    <source>
        <dbReference type="ARBA" id="ARBA00037999"/>
    </source>
</evidence>
<comment type="caution">
    <text evidence="3">The sequence shown here is derived from an EMBL/GenBank/DDBJ whole genome shotgun (WGS) entry which is preliminary data.</text>
</comment>
<dbReference type="STRING" id="1125725.HMPREF1325_0599"/>
<dbReference type="PANTHER" id="PTHR30244:SF34">
    <property type="entry name" value="DTDP-4-AMINO-4,6-DIDEOXYGALACTOSE TRANSAMINASE"/>
    <property type="match status" value="1"/>
</dbReference>
<dbReference type="Proteomes" id="UP000016646">
    <property type="component" value="Unassembled WGS sequence"/>
</dbReference>
<name>U1GX94_TRESO</name>
<keyword evidence="6" id="KW-1185">Reference proteome</keyword>
<reference evidence="5 6" key="1">
    <citation type="submission" date="2013-08" db="EMBL/GenBank/DDBJ databases">
        <authorList>
            <person name="Durkin A.S."/>
            <person name="Haft D.R."/>
            <person name="McCorrison J."/>
            <person name="Torralba M."/>
            <person name="Gillis M."/>
            <person name="Haft D.H."/>
            <person name="Methe B."/>
            <person name="Sutton G."/>
            <person name="Nelson K.E."/>
        </authorList>
    </citation>
    <scope>NUCLEOTIDE SEQUENCE [LARGE SCALE GENOMIC DNA]</scope>
    <source>
        <strain evidence="4 6">ATCC 35536</strain>
        <strain evidence="3 5">VPI DR56BR1116</strain>
    </source>
</reference>
<dbReference type="InterPro" id="IPR015424">
    <property type="entry name" value="PyrdxlP-dep_Trfase"/>
</dbReference>
<evidence type="ECO:0000313" key="3">
    <source>
        <dbReference type="EMBL" id="ERF61169.1"/>
    </source>
</evidence>
<dbReference type="AlphaFoldDB" id="U1GX94"/>
<evidence type="ECO:0000313" key="4">
    <source>
        <dbReference type="EMBL" id="ERK00812.1"/>
    </source>
</evidence>
<keyword evidence="3" id="KW-0032">Aminotransferase</keyword>
<evidence type="ECO:0000313" key="6">
    <source>
        <dbReference type="Proteomes" id="UP000016646"/>
    </source>
</evidence>
<dbReference type="PANTHER" id="PTHR30244">
    <property type="entry name" value="TRANSAMINASE"/>
    <property type="match status" value="1"/>
</dbReference>
<proteinExistence type="inferred from homology"/>
<dbReference type="GO" id="GO:0008483">
    <property type="term" value="F:transaminase activity"/>
    <property type="evidence" value="ECO:0007669"/>
    <property type="project" value="UniProtKB-KW"/>
</dbReference>
<dbReference type="Gene3D" id="3.40.640.10">
    <property type="entry name" value="Type I PLP-dependent aspartate aminotransferase-like (Major domain)"/>
    <property type="match status" value="1"/>
</dbReference>
<dbReference type="InterPro" id="IPR015421">
    <property type="entry name" value="PyrdxlP-dep_Trfase_major"/>
</dbReference>
<protein>
    <submittedName>
        <fullName evidence="3">DegT/DnrJ/EryC1/StrS aminotransferase domain protein</fullName>
    </submittedName>
</protein>
<sequence length="354" mass="38768">MIRTYSTTIRRKEMDAVLTCMVDEKIGPGEMNARFIQSVKEFFKCDGAVAVRSPSIALKYAMKALGAERGTTVMISALAPSWQILALEDFGYTPLVLDVDEATALVTADIVSEGIKKGGRILLLHETNGIMPDMDAIVSLGIPVIEDISQSAGATIPAPEGTERTPAEAARARAGLYGVFAILSLEERDVVTAGGGAVVMAGSRRDWIPLKKYTDEAPLTDLLPDLNAALAWVELREFNKNEEKRKEIFTLFQRACMSGRHKMLVRDFDGASTMCTFPLVLSSAYKDVKQYTDRKGIEIARAFEYSVIALRDEALSPSCIRAKSLSLRCVLFPLYPRLTHAETAQIVKVLGTLP</sequence>
<keyword evidence="3" id="KW-0808">Transferase</keyword>
<organism evidence="3 5">
    <name type="scientific">Treponema socranskii subsp. socranskii VPI DR56BR1116 = ATCC 35536</name>
    <dbReference type="NCBI Taxonomy" id="1125725"/>
    <lineage>
        <taxon>Bacteria</taxon>
        <taxon>Pseudomonadati</taxon>
        <taxon>Spirochaetota</taxon>
        <taxon>Spirochaetia</taxon>
        <taxon>Spirochaetales</taxon>
        <taxon>Treponemataceae</taxon>
        <taxon>Treponema</taxon>
    </lineage>
</organism>
<dbReference type="PATRIC" id="fig|1125725.3.peg.848"/>
<dbReference type="eggNOG" id="COG0399">
    <property type="taxonomic scope" value="Bacteria"/>
</dbReference>